<evidence type="ECO:0000256" key="1">
    <source>
        <dbReference type="ARBA" id="ARBA00023242"/>
    </source>
</evidence>
<gene>
    <name evidence="3" type="ORF">EJ08DRAFT_579000</name>
</gene>
<accession>A0A9P4P2G5</accession>
<evidence type="ECO:0000313" key="3">
    <source>
        <dbReference type="EMBL" id="KAF2436032.1"/>
    </source>
</evidence>
<evidence type="ECO:0000313" key="4">
    <source>
        <dbReference type="Proteomes" id="UP000800235"/>
    </source>
</evidence>
<dbReference type="EMBL" id="MU007011">
    <property type="protein sequence ID" value="KAF2436032.1"/>
    <property type="molecule type" value="Genomic_DNA"/>
</dbReference>
<dbReference type="SUPFAM" id="SSF57701">
    <property type="entry name" value="Zn2/Cys6 DNA-binding domain"/>
    <property type="match status" value="1"/>
</dbReference>
<dbReference type="SMART" id="SM00066">
    <property type="entry name" value="GAL4"/>
    <property type="match status" value="1"/>
</dbReference>
<dbReference type="OrthoDB" id="4314040at2759"/>
<dbReference type="Gene3D" id="4.10.240.10">
    <property type="entry name" value="Zn(2)-C6 fungal-type DNA-binding domain"/>
    <property type="match status" value="1"/>
</dbReference>
<organism evidence="3 4">
    <name type="scientific">Tothia fuscella</name>
    <dbReference type="NCBI Taxonomy" id="1048955"/>
    <lineage>
        <taxon>Eukaryota</taxon>
        <taxon>Fungi</taxon>
        <taxon>Dikarya</taxon>
        <taxon>Ascomycota</taxon>
        <taxon>Pezizomycotina</taxon>
        <taxon>Dothideomycetes</taxon>
        <taxon>Pleosporomycetidae</taxon>
        <taxon>Venturiales</taxon>
        <taxon>Cylindrosympodiaceae</taxon>
        <taxon>Tothia</taxon>
    </lineage>
</organism>
<keyword evidence="4" id="KW-1185">Reference proteome</keyword>
<dbReference type="PANTHER" id="PTHR38111:SF5">
    <property type="entry name" value="TRANSCRIPTION FACTOR DOMAIN-CONTAINING PROTEIN"/>
    <property type="match status" value="1"/>
</dbReference>
<feature type="domain" description="Zn(2)-C6 fungal-type" evidence="2">
    <location>
        <begin position="9"/>
        <end position="37"/>
    </location>
</feature>
<dbReference type="InterPro" id="IPR036864">
    <property type="entry name" value="Zn2-C6_fun-type_DNA-bd_sf"/>
</dbReference>
<dbReference type="PROSITE" id="PS50048">
    <property type="entry name" value="ZN2_CY6_FUNGAL_2"/>
    <property type="match status" value="1"/>
</dbReference>
<dbReference type="Proteomes" id="UP000800235">
    <property type="component" value="Unassembled WGS sequence"/>
</dbReference>
<dbReference type="Pfam" id="PF11951">
    <property type="entry name" value="Fungal_trans_2"/>
    <property type="match status" value="1"/>
</dbReference>
<dbReference type="InterPro" id="IPR053178">
    <property type="entry name" value="Osmoadaptation_assoc"/>
</dbReference>
<dbReference type="GO" id="GO:0000981">
    <property type="term" value="F:DNA-binding transcription factor activity, RNA polymerase II-specific"/>
    <property type="evidence" value="ECO:0007669"/>
    <property type="project" value="InterPro"/>
</dbReference>
<sequence length="509" mass="57427">MVGVPRSTGCALCIKRRIKCDEGRPSCANCTKYGQGCPGYDKSLKFVVGKVHRSRRQQRSYLKHQKTTGADSPIVWDSPIFISESPSPLISRSVPSLPSLPSPVDVKNLSILADHLPKWTGSGDLLFMARWVSFLPSRFGRNQALDAAITCFTVQQLGTTQGNQRMLAYARSTYIQALNLLQKSINNLDEASSSETLCAAILLCIYELFAGTTAFNSWMKHAAGIARLMIFRGPERHRNEFDHSMLIAFRGVITMECMFNGKPCFLAEDAWRLVARENRSSCVPDHLFNMFEDFSMYMAMMPEVLRDGWKVLELRKTNSSPCLDSKKGASLIGHSLDLYDKFRAWGKRFTRLVPSAYEAPSPRKDPLFPVVFKYDHPGLATIYCTYWACLILLQEILKACHFFHENAVDDQDLVENICKSVESNGSGVWGPFRMAFPLRIAWECATPEVRTWIGTWHELYSQHYAATSMESLPDGGRPRIAKKRNKAEAYLAMEKLPPGMRSIREEVCG</sequence>
<dbReference type="CDD" id="cd00067">
    <property type="entry name" value="GAL4"/>
    <property type="match status" value="1"/>
</dbReference>
<dbReference type="AlphaFoldDB" id="A0A9P4P2G5"/>
<keyword evidence="1" id="KW-0539">Nucleus</keyword>
<dbReference type="GO" id="GO:0008270">
    <property type="term" value="F:zinc ion binding"/>
    <property type="evidence" value="ECO:0007669"/>
    <property type="project" value="InterPro"/>
</dbReference>
<dbReference type="InterPro" id="IPR001138">
    <property type="entry name" value="Zn2Cys6_DnaBD"/>
</dbReference>
<protein>
    <recommendedName>
        <fullName evidence="2">Zn(2)-C6 fungal-type domain-containing protein</fullName>
    </recommendedName>
</protein>
<dbReference type="Pfam" id="PF00172">
    <property type="entry name" value="Zn_clus"/>
    <property type="match status" value="1"/>
</dbReference>
<dbReference type="InterPro" id="IPR021858">
    <property type="entry name" value="Fun_TF"/>
</dbReference>
<dbReference type="PANTHER" id="PTHR38111">
    <property type="entry name" value="ZN(2)-C6 FUNGAL-TYPE DOMAIN-CONTAINING PROTEIN-RELATED"/>
    <property type="match status" value="1"/>
</dbReference>
<proteinExistence type="predicted"/>
<name>A0A9P4P2G5_9PEZI</name>
<reference evidence="3" key="1">
    <citation type="journal article" date="2020" name="Stud. Mycol.">
        <title>101 Dothideomycetes genomes: a test case for predicting lifestyles and emergence of pathogens.</title>
        <authorList>
            <person name="Haridas S."/>
            <person name="Albert R."/>
            <person name="Binder M."/>
            <person name="Bloem J."/>
            <person name="Labutti K."/>
            <person name="Salamov A."/>
            <person name="Andreopoulos B."/>
            <person name="Baker S."/>
            <person name="Barry K."/>
            <person name="Bills G."/>
            <person name="Bluhm B."/>
            <person name="Cannon C."/>
            <person name="Castanera R."/>
            <person name="Culley D."/>
            <person name="Daum C."/>
            <person name="Ezra D."/>
            <person name="Gonzalez J."/>
            <person name="Henrissat B."/>
            <person name="Kuo A."/>
            <person name="Liang C."/>
            <person name="Lipzen A."/>
            <person name="Lutzoni F."/>
            <person name="Magnuson J."/>
            <person name="Mondo S."/>
            <person name="Nolan M."/>
            <person name="Ohm R."/>
            <person name="Pangilinan J."/>
            <person name="Park H.-J."/>
            <person name="Ramirez L."/>
            <person name="Alfaro M."/>
            <person name="Sun H."/>
            <person name="Tritt A."/>
            <person name="Yoshinaga Y."/>
            <person name="Zwiers L.-H."/>
            <person name="Turgeon B."/>
            <person name="Goodwin S."/>
            <person name="Spatafora J."/>
            <person name="Crous P."/>
            <person name="Grigoriev I."/>
        </authorList>
    </citation>
    <scope>NUCLEOTIDE SEQUENCE</scope>
    <source>
        <strain evidence="3">CBS 130266</strain>
    </source>
</reference>
<comment type="caution">
    <text evidence="3">The sequence shown here is derived from an EMBL/GenBank/DDBJ whole genome shotgun (WGS) entry which is preliminary data.</text>
</comment>
<evidence type="ECO:0000259" key="2">
    <source>
        <dbReference type="PROSITE" id="PS50048"/>
    </source>
</evidence>